<evidence type="ECO:0000259" key="1">
    <source>
        <dbReference type="Pfam" id="PF00700"/>
    </source>
</evidence>
<dbReference type="EMBL" id="QDDR01000003">
    <property type="protein sequence ID" value="PVE47961.1"/>
    <property type="molecule type" value="Genomic_DNA"/>
</dbReference>
<evidence type="ECO:0000313" key="3">
    <source>
        <dbReference type="Proteomes" id="UP000244810"/>
    </source>
</evidence>
<dbReference type="AlphaFoldDB" id="A0A2T7UTR3"/>
<proteinExistence type="predicted"/>
<dbReference type="Pfam" id="PF00700">
    <property type="entry name" value="Flagellin_C"/>
    <property type="match status" value="1"/>
</dbReference>
<reference evidence="2 3" key="1">
    <citation type="journal article" date="2011" name="Syst. Appl. Microbiol.">
        <title>Defluviimonas denitrificans gen. nov., sp. nov., and Pararhodobacter aggregans gen. nov., sp. nov., non-phototrophic Rhodobacteraceae from the biofilter of a marine aquaculture.</title>
        <authorList>
            <person name="Foesel B.U."/>
            <person name="Drake H.L."/>
            <person name="Schramm A."/>
        </authorList>
    </citation>
    <scope>NUCLEOTIDE SEQUENCE [LARGE SCALE GENOMIC DNA]</scope>
    <source>
        <strain evidence="2 3">D1-19</strain>
    </source>
</reference>
<protein>
    <recommendedName>
        <fullName evidence="1">Flagellin C-terminal domain-containing protein</fullName>
    </recommendedName>
</protein>
<dbReference type="OrthoDB" id="7312911at2"/>
<dbReference type="SUPFAM" id="SSF64518">
    <property type="entry name" value="Phase 1 flagellin"/>
    <property type="match status" value="1"/>
</dbReference>
<dbReference type="Proteomes" id="UP000244810">
    <property type="component" value="Unassembled WGS sequence"/>
</dbReference>
<gene>
    <name evidence="2" type="ORF">DDE23_07395</name>
</gene>
<organism evidence="2 3">
    <name type="scientific">Pararhodobacter aggregans</name>
    <dbReference type="NCBI Taxonomy" id="404875"/>
    <lineage>
        <taxon>Bacteria</taxon>
        <taxon>Pseudomonadati</taxon>
        <taxon>Pseudomonadota</taxon>
        <taxon>Alphaproteobacteria</taxon>
        <taxon>Rhodobacterales</taxon>
        <taxon>Paracoccaceae</taxon>
        <taxon>Pararhodobacter</taxon>
    </lineage>
</organism>
<comment type="caution">
    <text evidence="2">The sequence shown here is derived from an EMBL/GenBank/DDBJ whole genome shotgun (WGS) entry which is preliminary data.</text>
</comment>
<evidence type="ECO:0000313" key="2">
    <source>
        <dbReference type="EMBL" id="PVE47961.1"/>
    </source>
</evidence>
<name>A0A2T7UTR3_9RHOB</name>
<sequence length="335" mass="34509">MSWLTLGSLALPFTMNRNALILRQEMSRLNQEVVTGVAKDPQRRLRGDLGPLSAVESRLSRIEAFTQANTLATNAADIAQSALNRAGDIASDIGNRMLAVSIDGIAPATLRAGATAARNALGDLASTLSQRVAGRAVLSGNASDTAPLPDGEAILATILPSVTGLTDPDDIVTAVTAAFMDPGGLFETTLYQGGPAAEGPAIDTAANAPALPTAADPALRKLMAGLVISALAGSTALGLADVHRQQMAQAGAEALIGAAPAIAEAQASLGETQARLDTTLTRLGGERDALTLARHSLIGVDPYQAASELDVVQTRLETLYALTARTQRLSLTEYL</sequence>
<dbReference type="Gene3D" id="1.20.1330.10">
    <property type="entry name" value="f41 fragment of flagellin, N-terminal domain"/>
    <property type="match status" value="1"/>
</dbReference>
<dbReference type="RefSeq" id="WP_107751334.1">
    <property type="nucleotide sequence ID" value="NZ_QBKF01000004.1"/>
</dbReference>
<accession>A0A2T7UTR3</accession>
<feature type="domain" description="Flagellin C-terminal" evidence="1">
    <location>
        <begin position="258"/>
        <end position="335"/>
    </location>
</feature>
<keyword evidence="3" id="KW-1185">Reference proteome</keyword>
<dbReference type="InterPro" id="IPR046358">
    <property type="entry name" value="Flagellin_C"/>
</dbReference>